<keyword evidence="5" id="KW-1185">Reference proteome</keyword>
<evidence type="ECO:0000259" key="3">
    <source>
        <dbReference type="SMART" id="SM00562"/>
    </source>
</evidence>
<dbReference type="SMART" id="SM00562">
    <property type="entry name" value="NDK"/>
    <property type="match status" value="1"/>
</dbReference>
<evidence type="ECO:0000313" key="4">
    <source>
        <dbReference type="EMBL" id="MCL7049061.1"/>
    </source>
</evidence>
<dbReference type="InterPro" id="IPR034907">
    <property type="entry name" value="NDK-like_dom"/>
</dbReference>
<comment type="caution">
    <text evidence="4">The sequence shown here is derived from an EMBL/GenBank/DDBJ whole genome shotgun (WGS) entry which is preliminary data.</text>
</comment>
<dbReference type="InterPro" id="IPR036850">
    <property type="entry name" value="NDK-like_dom_sf"/>
</dbReference>
<evidence type="ECO:0000256" key="1">
    <source>
        <dbReference type="ARBA" id="ARBA00000082"/>
    </source>
</evidence>
<proteinExistence type="predicted"/>
<dbReference type="Proteomes" id="UP001177140">
    <property type="component" value="Unassembled WGS sequence"/>
</dbReference>
<dbReference type="GO" id="GO:0004550">
    <property type="term" value="F:nucleoside diphosphate kinase activity"/>
    <property type="evidence" value="ECO:0007669"/>
    <property type="project" value="UniProtKB-EC"/>
</dbReference>
<organism evidence="4 5">
    <name type="scientific">Papaver nudicaule</name>
    <name type="common">Iceland poppy</name>
    <dbReference type="NCBI Taxonomy" id="74823"/>
    <lineage>
        <taxon>Eukaryota</taxon>
        <taxon>Viridiplantae</taxon>
        <taxon>Streptophyta</taxon>
        <taxon>Embryophyta</taxon>
        <taxon>Tracheophyta</taxon>
        <taxon>Spermatophyta</taxon>
        <taxon>Magnoliopsida</taxon>
        <taxon>Ranunculales</taxon>
        <taxon>Papaveraceae</taxon>
        <taxon>Papaveroideae</taxon>
        <taxon>Papaver</taxon>
    </lineage>
</organism>
<feature type="domain" description="Nucleoside diphosphate kinase-like" evidence="3">
    <location>
        <begin position="11"/>
        <end position="144"/>
    </location>
</feature>
<dbReference type="SUPFAM" id="SSF54919">
    <property type="entry name" value="Nucleoside diphosphate kinase, NDK"/>
    <property type="match status" value="1"/>
</dbReference>
<evidence type="ECO:0000256" key="2">
    <source>
        <dbReference type="ARBA" id="ARBA00000937"/>
    </source>
</evidence>
<comment type="catalytic activity">
    <reaction evidence="2">
        <text>a ribonucleoside 5'-diphosphate + ATP = a ribonucleoside 5'-triphosphate + ADP</text>
        <dbReference type="Rhea" id="RHEA:18113"/>
        <dbReference type="ChEBI" id="CHEBI:30616"/>
        <dbReference type="ChEBI" id="CHEBI:57930"/>
        <dbReference type="ChEBI" id="CHEBI:61557"/>
        <dbReference type="ChEBI" id="CHEBI:456216"/>
        <dbReference type="EC" id="2.7.4.6"/>
    </reaction>
</comment>
<dbReference type="AlphaFoldDB" id="A0AA41VX28"/>
<name>A0AA41VX28_PAPNU</name>
<sequence>MEKSKQKSKYPQKTLVLVYPCHHVYRSVGAIVSEFEENHLKITEMRCMNVTIDFAHKHLENIGWGPDACNKDIPFVMWDCHLASEPLTAMIVEGNNCIPRIKKLISKCRHPFWVDEYLSVYTSYSLEQAQKDFGLWFSSIDSKEVRDTSNRAVHVLPNEVHGPDDQVMAFFERDPFCDVEKENLLLEKMCFFLIQPLAFENHCVGEILSAIGANCSTITGLKLVKKADYPSNKWQLVEKADCPSNKATDGDEYGVAVVVYKARPNLKVTHENPYIKRIDCNGVSEIGSYYIHQSEPGQEVLKDAAEFFESGFTIWAYPHSVALSGCMFEASLIGLASLQ</sequence>
<comment type="catalytic activity">
    <reaction evidence="1">
        <text>a 2'-deoxyribonucleoside 5'-diphosphate + ATP = a 2'-deoxyribonucleoside 5'-triphosphate + ADP</text>
        <dbReference type="Rhea" id="RHEA:44640"/>
        <dbReference type="ChEBI" id="CHEBI:30616"/>
        <dbReference type="ChEBI" id="CHEBI:61560"/>
        <dbReference type="ChEBI" id="CHEBI:73316"/>
        <dbReference type="ChEBI" id="CHEBI:456216"/>
        <dbReference type="EC" id="2.7.4.6"/>
    </reaction>
</comment>
<evidence type="ECO:0000313" key="5">
    <source>
        <dbReference type="Proteomes" id="UP001177140"/>
    </source>
</evidence>
<dbReference type="Gene3D" id="3.30.70.141">
    <property type="entry name" value="Nucleoside diphosphate kinase-like domain"/>
    <property type="match status" value="1"/>
</dbReference>
<gene>
    <name evidence="4" type="ORF">MKW94_018191</name>
</gene>
<protein>
    <recommendedName>
        <fullName evidence="3">Nucleoside diphosphate kinase-like domain-containing protein</fullName>
    </recommendedName>
</protein>
<dbReference type="EMBL" id="JAJJMA010311489">
    <property type="protein sequence ID" value="MCL7049061.1"/>
    <property type="molecule type" value="Genomic_DNA"/>
</dbReference>
<accession>A0AA41VX28</accession>
<dbReference type="Pfam" id="PF00334">
    <property type="entry name" value="NDK"/>
    <property type="match status" value="1"/>
</dbReference>
<reference evidence="4" key="1">
    <citation type="submission" date="2022-03" db="EMBL/GenBank/DDBJ databases">
        <title>A functionally conserved STORR gene fusion in Papaver species that diverged 16.8 million years ago.</title>
        <authorList>
            <person name="Catania T."/>
        </authorList>
    </citation>
    <scope>NUCLEOTIDE SEQUENCE</scope>
    <source>
        <strain evidence="4">S-191538</strain>
    </source>
</reference>